<proteinExistence type="predicted"/>
<keyword evidence="5" id="KW-1185">Reference proteome</keyword>
<dbReference type="InterPro" id="IPR016161">
    <property type="entry name" value="Ald_DH/histidinol_DH"/>
</dbReference>
<evidence type="ECO:0000313" key="5">
    <source>
        <dbReference type="Proteomes" id="UP000260644"/>
    </source>
</evidence>
<dbReference type="InterPro" id="IPR011975">
    <property type="entry name" value="PaaN_2"/>
</dbReference>
<name>A0A3E1YC63_9BACT</name>
<feature type="domain" description="Aldehyde dehydrogenase" evidence="3">
    <location>
        <begin position="67"/>
        <end position="512"/>
    </location>
</feature>
<dbReference type="EMBL" id="QPMM01000003">
    <property type="protein sequence ID" value="RFS23893.1"/>
    <property type="molecule type" value="Genomic_DNA"/>
</dbReference>
<dbReference type="InterPro" id="IPR050485">
    <property type="entry name" value="Proline_metab_enzyme"/>
</dbReference>
<dbReference type="InterPro" id="IPR016162">
    <property type="entry name" value="Ald_DH_N"/>
</dbReference>
<dbReference type="PANTHER" id="PTHR42862:SF1">
    <property type="entry name" value="DELTA-1-PYRROLINE-5-CARBOXYLATE DEHYDROGENASE 2, ISOFORM A-RELATED"/>
    <property type="match status" value="1"/>
</dbReference>
<protein>
    <submittedName>
        <fullName evidence="4">Phenylacetic acid degradation protein PaaN</fullName>
    </submittedName>
</protein>
<dbReference type="RefSeq" id="WP_116975219.1">
    <property type="nucleotide sequence ID" value="NZ_QPMM01000003.1"/>
</dbReference>
<dbReference type="OrthoDB" id="5288459at2"/>
<evidence type="ECO:0000313" key="4">
    <source>
        <dbReference type="EMBL" id="RFS23893.1"/>
    </source>
</evidence>
<dbReference type="GO" id="GO:0010133">
    <property type="term" value="P:L-proline catabolic process to L-glutamate"/>
    <property type="evidence" value="ECO:0007669"/>
    <property type="project" value="TreeGrafter"/>
</dbReference>
<dbReference type="PANTHER" id="PTHR42862">
    <property type="entry name" value="DELTA-1-PYRROLINE-5-CARBOXYLATE DEHYDROGENASE 1, ISOFORM A-RELATED"/>
    <property type="match status" value="1"/>
</dbReference>
<dbReference type="AlphaFoldDB" id="A0A3E1YC63"/>
<evidence type="ECO:0000256" key="2">
    <source>
        <dbReference type="ARBA" id="ARBA00023027"/>
    </source>
</evidence>
<evidence type="ECO:0000259" key="3">
    <source>
        <dbReference type="Pfam" id="PF00171"/>
    </source>
</evidence>
<dbReference type="InterPro" id="IPR016163">
    <property type="entry name" value="Ald_DH_C"/>
</dbReference>
<comment type="caution">
    <text evidence="4">The sequence shown here is derived from an EMBL/GenBank/DDBJ whole genome shotgun (WGS) entry which is preliminary data.</text>
</comment>
<gene>
    <name evidence="4" type="primary">paaN</name>
    <name evidence="4" type="ORF">DVR12_08370</name>
</gene>
<dbReference type="Pfam" id="PF00171">
    <property type="entry name" value="Aldedh"/>
    <property type="match status" value="1"/>
</dbReference>
<dbReference type="Proteomes" id="UP000260644">
    <property type="component" value="Unassembled WGS sequence"/>
</dbReference>
<accession>A0A3E1YC63</accession>
<reference evidence="4 5" key="1">
    <citation type="submission" date="2018-07" db="EMBL/GenBank/DDBJ databases">
        <title>Chitinophaga K2CV101002-2 sp. nov., isolated from a monsoon evergreen broad-leaved forest soil.</title>
        <authorList>
            <person name="Lv Y."/>
        </authorList>
    </citation>
    <scope>NUCLEOTIDE SEQUENCE [LARGE SCALE GENOMIC DNA]</scope>
    <source>
        <strain evidence="4 5">GDMCC 1.1288</strain>
    </source>
</reference>
<dbReference type="GO" id="GO:0009898">
    <property type="term" value="C:cytoplasmic side of plasma membrane"/>
    <property type="evidence" value="ECO:0007669"/>
    <property type="project" value="TreeGrafter"/>
</dbReference>
<organism evidence="4 5">
    <name type="scientific">Chitinophaga silvatica</name>
    <dbReference type="NCBI Taxonomy" id="2282649"/>
    <lineage>
        <taxon>Bacteria</taxon>
        <taxon>Pseudomonadati</taxon>
        <taxon>Bacteroidota</taxon>
        <taxon>Chitinophagia</taxon>
        <taxon>Chitinophagales</taxon>
        <taxon>Chitinophagaceae</taxon>
        <taxon>Chitinophaga</taxon>
    </lineage>
</organism>
<sequence>MLATKHQNIIDNAVKANHERAFYAQYPEHPKAYGEEAHAKGVQSYQQLLGKPFKSLLQTNETGWSGEEVSPYTREVLGITYPEFAVNDLVKKATAAGKSWEKLPVAERAGVLTETLEKIKDYFFDIANATMHTTGQSFMMSFQASGPHANDRALEAIATGYQEMLRYPPTVSWEKPMGKASIKLYKTFRAIPKGVGVVVGCSTFPVWNTLPGVYANLITGNPVIVKPHPRAILPIAIVVSVIQQTLQDNGFDPNICQLAPDSSKNLITKELCENPAVKLIDYTGGSSFGGYIESLPGKTVFTEKAGVNSVILDSVKDLDPVIQNLAFSVSLYSGQMCTAPQNFFVPEHGIKTEKGEISFNEVVQHFRDAVAGLTKHPKMGAGTLGAIQNDETLERAREARQLGGKVILEGTPVENEEFSNARVFAPTIIEVTSADNNVYEKELFGPIVLIIKTKDTDHSIQLAKQMAVNLGAITCGAYTTDKSIKEKIIDEMNSVFTPVSLNLTGLIWVNQHAAFSDFHVTGGNPAGNASFTNQEFIVKRFVWVGNRELAE</sequence>
<evidence type="ECO:0000256" key="1">
    <source>
        <dbReference type="ARBA" id="ARBA00023002"/>
    </source>
</evidence>
<dbReference type="SUPFAM" id="SSF53720">
    <property type="entry name" value="ALDH-like"/>
    <property type="match status" value="1"/>
</dbReference>
<dbReference type="Gene3D" id="3.40.309.10">
    <property type="entry name" value="Aldehyde Dehydrogenase, Chain A, domain 2"/>
    <property type="match status" value="1"/>
</dbReference>
<dbReference type="Gene3D" id="3.40.605.10">
    <property type="entry name" value="Aldehyde Dehydrogenase, Chain A, domain 1"/>
    <property type="match status" value="1"/>
</dbReference>
<keyword evidence="1" id="KW-0560">Oxidoreductase</keyword>
<keyword evidence="2" id="KW-0520">NAD</keyword>
<dbReference type="NCBIfam" id="TIGR02288">
    <property type="entry name" value="PaaN_2"/>
    <property type="match status" value="1"/>
</dbReference>
<dbReference type="InterPro" id="IPR015590">
    <property type="entry name" value="Aldehyde_DH_dom"/>
</dbReference>
<dbReference type="GO" id="GO:0003842">
    <property type="term" value="F:L-glutamate gamma-semialdehyde dehydrogenase activity"/>
    <property type="evidence" value="ECO:0007669"/>
    <property type="project" value="TreeGrafter"/>
</dbReference>